<sequence length="154" mass="17086">MGLKGAILSTKTIGLGGLYHSLDTTELQENVAERKKGGNGRVQVHVFNYYRRLRLHNVRSPAKFYHTIASTLSGALIVKNYSASIHPQIIPYPPHSSCRTEIVNPPLVPYETHPSSSSLPYNPSIGILKSTLEKPNKYFMKYSLQAFQKQSGSG</sequence>
<protein>
    <submittedName>
        <fullName evidence="1">Uncharacterized protein</fullName>
    </submittedName>
</protein>
<dbReference type="AlphaFoldDB" id="A0A1D9QG80"/>
<proteinExistence type="predicted"/>
<organism evidence="1 2">
    <name type="scientific">Sclerotinia sclerotiorum (strain ATCC 18683 / 1980 / Ss-1)</name>
    <name type="common">White mold</name>
    <name type="synonym">Whetzelinia sclerotiorum</name>
    <dbReference type="NCBI Taxonomy" id="665079"/>
    <lineage>
        <taxon>Eukaryota</taxon>
        <taxon>Fungi</taxon>
        <taxon>Dikarya</taxon>
        <taxon>Ascomycota</taxon>
        <taxon>Pezizomycotina</taxon>
        <taxon>Leotiomycetes</taxon>
        <taxon>Helotiales</taxon>
        <taxon>Sclerotiniaceae</taxon>
        <taxon>Sclerotinia</taxon>
    </lineage>
</organism>
<evidence type="ECO:0000313" key="2">
    <source>
        <dbReference type="Proteomes" id="UP000177798"/>
    </source>
</evidence>
<dbReference type="Proteomes" id="UP000177798">
    <property type="component" value="Chromosome 11"/>
</dbReference>
<evidence type="ECO:0000313" key="1">
    <source>
        <dbReference type="EMBL" id="APA13633.1"/>
    </source>
</evidence>
<gene>
    <name evidence="1" type="ORF">sscle_11g084030</name>
</gene>
<dbReference type="VEuPathDB" id="FungiDB:sscle_11g084030"/>
<accession>A0A1D9QG80</accession>
<name>A0A1D9QG80_SCLS1</name>
<dbReference type="EMBL" id="CP017824">
    <property type="protein sequence ID" value="APA13633.1"/>
    <property type="molecule type" value="Genomic_DNA"/>
</dbReference>
<reference evidence="2" key="1">
    <citation type="journal article" date="2017" name="Genome Biol. Evol.">
        <title>The complete genome sequence of the phytopathogenic fungus Sclerotinia sclerotiorum reveals insights into the genome architecture of broad host range pathogens.</title>
        <authorList>
            <person name="Derbyshire M."/>
            <person name="Denton-Giles M."/>
            <person name="Hegedus D."/>
            <person name="Seifbarghy S."/>
            <person name="Rollins J."/>
            <person name="van Kan J."/>
            <person name="Seidl M.F."/>
            <person name="Faino L."/>
            <person name="Mbengue M."/>
            <person name="Navaud O."/>
            <person name="Raffaele S."/>
            <person name="Hammond-Kosack K."/>
            <person name="Heard S."/>
            <person name="Oliver R."/>
        </authorList>
    </citation>
    <scope>NUCLEOTIDE SEQUENCE [LARGE SCALE GENOMIC DNA]</scope>
    <source>
        <strain evidence="2">ATCC 18683 / 1980 / Ss-1</strain>
    </source>
</reference>